<evidence type="ECO:0000313" key="2">
    <source>
        <dbReference type="Proteomes" id="UP000555393"/>
    </source>
</evidence>
<reference evidence="1 2" key="1">
    <citation type="submission" date="2020-08" db="EMBL/GenBank/DDBJ databases">
        <title>Genomic Encyclopedia of Type Strains, Phase IV (KMG-IV): sequencing the most valuable type-strain genomes for metagenomic binning, comparative biology and taxonomic classification.</title>
        <authorList>
            <person name="Goeker M."/>
        </authorList>
    </citation>
    <scope>NUCLEOTIDE SEQUENCE [LARGE SCALE GENOMIC DNA]</scope>
    <source>
        <strain evidence="1 2">DSM 22336</strain>
    </source>
</reference>
<dbReference type="RefSeq" id="WP_184223877.1">
    <property type="nucleotide sequence ID" value="NZ_JACIIU010000015.1"/>
</dbReference>
<proteinExistence type="predicted"/>
<accession>A0A841LXC3</accession>
<dbReference type="EMBL" id="JACIIU010000015">
    <property type="protein sequence ID" value="MBB6261996.1"/>
    <property type="molecule type" value="Genomic_DNA"/>
</dbReference>
<name>A0A841LXC3_9HYPH</name>
<organism evidence="1 2">
    <name type="scientific">Paenochrobactrum gallinarii</name>
    <dbReference type="NCBI Taxonomy" id="643673"/>
    <lineage>
        <taxon>Bacteria</taxon>
        <taxon>Pseudomonadati</taxon>
        <taxon>Pseudomonadota</taxon>
        <taxon>Alphaproteobacteria</taxon>
        <taxon>Hyphomicrobiales</taxon>
        <taxon>Brucellaceae</taxon>
        <taxon>Paenochrobactrum</taxon>
    </lineage>
</organism>
<gene>
    <name evidence="1" type="ORF">FHS77_002564</name>
</gene>
<keyword evidence="2" id="KW-1185">Reference proteome</keyword>
<dbReference type="AlphaFoldDB" id="A0A841LXC3"/>
<protein>
    <submittedName>
        <fullName evidence="1">Uncharacterized protein</fullName>
    </submittedName>
</protein>
<comment type="caution">
    <text evidence="1">The sequence shown here is derived from an EMBL/GenBank/DDBJ whole genome shotgun (WGS) entry which is preliminary data.</text>
</comment>
<evidence type="ECO:0000313" key="1">
    <source>
        <dbReference type="EMBL" id="MBB6261996.1"/>
    </source>
</evidence>
<dbReference type="Proteomes" id="UP000555393">
    <property type="component" value="Unassembled WGS sequence"/>
</dbReference>
<sequence length="69" mass="8001">MSTKLSALEAASKYLSPDDKAEYLKIKRTMEASGASRSKIEERLHNFIWEIIESDDDDYEDDENIDDKE</sequence>